<dbReference type="VEuPathDB" id="TriTrypDB:TRSC58_00654"/>
<dbReference type="Gene3D" id="3.60.10.10">
    <property type="entry name" value="Endonuclease/exonuclease/phosphatase"/>
    <property type="match status" value="1"/>
</dbReference>
<proteinExistence type="predicted"/>
<name>A0A422NY50_TRYRA</name>
<dbReference type="InterPro" id="IPR036691">
    <property type="entry name" value="Endo/exonu/phosph_ase_sf"/>
</dbReference>
<dbReference type="RefSeq" id="XP_029241563.1">
    <property type="nucleotide sequence ID" value="XM_029378640.1"/>
</dbReference>
<comment type="caution">
    <text evidence="1">The sequence shown here is derived from an EMBL/GenBank/DDBJ whole genome shotgun (WGS) entry which is preliminary data.</text>
</comment>
<dbReference type="AlphaFoldDB" id="A0A422NY50"/>
<protein>
    <submittedName>
        <fullName evidence="1">Uncharacterized protein</fullName>
    </submittedName>
</protein>
<dbReference type="EMBL" id="MKGL01000032">
    <property type="protein sequence ID" value="RNF10433.1"/>
    <property type="molecule type" value="Genomic_DNA"/>
</dbReference>
<evidence type="ECO:0000313" key="1">
    <source>
        <dbReference type="EMBL" id="RNF10433.1"/>
    </source>
</evidence>
<gene>
    <name evidence="1" type="ORF">TraAM80_01606</name>
</gene>
<keyword evidence="2" id="KW-1185">Reference proteome</keyword>
<evidence type="ECO:0000313" key="2">
    <source>
        <dbReference type="Proteomes" id="UP000283634"/>
    </source>
</evidence>
<sequence length="168" mass="19178">MQFNMMTGAWSLGAKAEEVATTPAHGVQPRVPGFTRAGADPDGYYPYDPSLDTELPPFLQPDFRGAYLVNEIRYYNPDIVCLQEVNRVFFNDALWKYIRHCGYGTLYQSSRGYKVGALRQGDDPLLPRRKILETWCYFTRDVLSLFSCLGRIWCSTCNLLRCGTRSPI</sequence>
<dbReference type="OrthoDB" id="276515at2759"/>
<dbReference type="Proteomes" id="UP000283634">
    <property type="component" value="Unassembled WGS sequence"/>
</dbReference>
<reference evidence="1 2" key="1">
    <citation type="journal article" date="2018" name="BMC Genomics">
        <title>Genomic comparison of Trypanosoma conorhini and Trypanosoma rangeli to Trypanosoma cruzi strains of high and low virulence.</title>
        <authorList>
            <person name="Bradwell K.R."/>
            <person name="Koparde V.N."/>
            <person name="Matveyev A.V."/>
            <person name="Serrano M.G."/>
            <person name="Alves J.M."/>
            <person name="Parikh H."/>
            <person name="Huang B."/>
            <person name="Lee V."/>
            <person name="Espinosa-Alvarez O."/>
            <person name="Ortiz P.A."/>
            <person name="Costa-Martins A.G."/>
            <person name="Teixeira M.M."/>
            <person name="Buck G.A."/>
        </authorList>
    </citation>
    <scope>NUCLEOTIDE SEQUENCE [LARGE SCALE GENOMIC DNA]</scope>
    <source>
        <strain evidence="1 2">AM80</strain>
    </source>
</reference>
<organism evidence="1 2">
    <name type="scientific">Trypanosoma rangeli</name>
    <dbReference type="NCBI Taxonomy" id="5698"/>
    <lineage>
        <taxon>Eukaryota</taxon>
        <taxon>Discoba</taxon>
        <taxon>Euglenozoa</taxon>
        <taxon>Kinetoplastea</taxon>
        <taxon>Metakinetoplastina</taxon>
        <taxon>Trypanosomatida</taxon>
        <taxon>Trypanosomatidae</taxon>
        <taxon>Trypanosoma</taxon>
        <taxon>Herpetosoma</taxon>
    </lineage>
</organism>
<dbReference type="SUPFAM" id="SSF56219">
    <property type="entry name" value="DNase I-like"/>
    <property type="match status" value="1"/>
</dbReference>
<dbReference type="GeneID" id="40325539"/>
<accession>A0A422NY50</accession>